<accession>A0ABN8SR94</accession>
<dbReference type="InterPro" id="IPR011604">
    <property type="entry name" value="PDDEXK-like_dom_sf"/>
</dbReference>
<sequence length="228" mass="26552">PLSDYANTLDPHVKKRYLEKISCVGIDPVLIPDKTYDPECLPPAAALSLIHPFSDAFVSKNRNVPTISDLFDKKYLDFEYHDLLKACEKIFPKITDEEVRLIEEDTRSQCNCCGDGCGEVKCPYCLKDTDLKQFINKYNSCLKLENGDAILKREHAYYYQTQQQIFTAGKLYCDFVVCGFHEQIDLFCERILPDVSHWHSFVSKLNHLWRYCVLPEILGRWYTQKFIT</sequence>
<dbReference type="PANTHER" id="PTHR47526:SF3">
    <property type="entry name" value="PHD-TYPE DOMAIN-CONTAINING PROTEIN"/>
    <property type="match status" value="1"/>
</dbReference>
<reference evidence="1 2" key="1">
    <citation type="submission" date="2022-05" db="EMBL/GenBank/DDBJ databases">
        <authorList>
            <consortium name="Genoscope - CEA"/>
            <person name="William W."/>
        </authorList>
    </citation>
    <scope>NUCLEOTIDE SEQUENCE [LARGE SCALE GENOMIC DNA]</scope>
</reference>
<dbReference type="PANTHER" id="PTHR47526">
    <property type="entry name" value="ATP-DEPENDENT DNA HELICASE"/>
    <property type="match status" value="1"/>
</dbReference>
<feature type="non-terminal residue" evidence="1">
    <location>
        <position position="1"/>
    </location>
</feature>
<dbReference type="EMBL" id="CALNXI010003541">
    <property type="protein sequence ID" value="CAH3193614.1"/>
    <property type="molecule type" value="Genomic_DNA"/>
</dbReference>
<organism evidence="1 2">
    <name type="scientific">Porites evermanni</name>
    <dbReference type="NCBI Taxonomy" id="104178"/>
    <lineage>
        <taxon>Eukaryota</taxon>
        <taxon>Metazoa</taxon>
        <taxon>Cnidaria</taxon>
        <taxon>Anthozoa</taxon>
        <taxon>Hexacorallia</taxon>
        <taxon>Scleractinia</taxon>
        <taxon>Fungiina</taxon>
        <taxon>Poritidae</taxon>
        <taxon>Porites</taxon>
    </lineage>
</organism>
<dbReference type="SUPFAM" id="SSF52980">
    <property type="entry name" value="Restriction endonuclease-like"/>
    <property type="match status" value="1"/>
</dbReference>
<dbReference type="InterPro" id="IPR011335">
    <property type="entry name" value="Restrct_endonuc-II-like"/>
</dbReference>
<evidence type="ECO:0000313" key="1">
    <source>
        <dbReference type="EMBL" id="CAH3193614.1"/>
    </source>
</evidence>
<comment type="caution">
    <text evidence="1">The sequence shown here is derived from an EMBL/GenBank/DDBJ whole genome shotgun (WGS) entry which is preliminary data.</text>
</comment>
<evidence type="ECO:0000313" key="2">
    <source>
        <dbReference type="Proteomes" id="UP001159427"/>
    </source>
</evidence>
<protein>
    <submittedName>
        <fullName evidence="1">Uncharacterized protein</fullName>
    </submittedName>
</protein>
<gene>
    <name evidence="1" type="ORF">PEVE_00026206</name>
</gene>
<dbReference type="Proteomes" id="UP001159427">
    <property type="component" value="Unassembled WGS sequence"/>
</dbReference>
<name>A0ABN8SR94_9CNID</name>
<dbReference type="Gene3D" id="3.90.320.10">
    <property type="match status" value="1"/>
</dbReference>
<keyword evidence="2" id="KW-1185">Reference proteome</keyword>
<proteinExistence type="predicted"/>